<keyword evidence="6" id="KW-1185">Reference proteome</keyword>
<dbReference type="SUPFAM" id="SSF57716">
    <property type="entry name" value="Glucocorticoid receptor-like (DNA-binding domain)"/>
    <property type="match status" value="1"/>
</dbReference>
<keyword evidence="2" id="KW-0862">Zinc</keyword>
<accession>A0A5N4B7D2</accession>
<feature type="binding site" evidence="2">
    <location>
        <position position="11"/>
    </location>
    <ligand>
        <name>Zn(2+)</name>
        <dbReference type="ChEBI" id="CHEBI:29105"/>
    </ligand>
</feature>
<evidence type="ECO:0000256" key="3">
    <source>
        <dbReference type="SAM" id="MobiDB-lite"/>
    </source>
</evidence>
<evidence type="ECO:0000256" key="1">
    <source>
        <dbReference type="ARBA" id="ARBA00023172"/>
    </source>
</evidence>
<dbReference type="SUPFAM" id="SSF56349">
    <property type="entry name" value="DNA breaking-rejoining enzymes"/>
    <property type="match status" value="1"/>
</dbReference>
<feature type="binding site" evidence="2">
    <location>
        <position position="51"/>
    </location>
    <ligand>
        <name>Zn(2+)</name>
        <dbReference type="ChEBI" id="CHEBI:29105"/>
    </ligand>
</feature>
<evidence type="ECO:0000313" key="5">
    <source>
        <dbReference type="EMBL" id="KAB0805486.1"/>
    </source>
</evidence>
<evidence type="ECO:0000313" key="6">
    <source>
        <dbReference type="Proteomes" id="UP000327044"/>
    </source>
</evidence>
<dbReference type="AlphaFoldDB" id="A0A5N4B7D2"/>
<gene>
    <name evidence="5" type="ORF">PPYR_02456</name>
</gene>
<organism evidence="5 6">
    <name type="scientific">Photinus pyralis</name>
    <name type="common">Common eastern firefly</name>
    <name type="synonym">Lampyris pyralis</name>
    <dbReference type="NCBI Taxonomy" id="7054"/>
    <lineage>
        <taxon>Eukaryota</taxon>
        <taxon>Metazoa</taxon>
        <taxon>Ecdysozoa</taxon>
        <taxon>Arthropoda</taxon>
        <taxon>Hexapoda</taxon>
        <taxon>Insecta</taxon>
        <taxon>Pterygota</taxon>
        <taxon>Neoptera</taxon>
        <taxon>Endopterygota</taxon>
        <taxon>Coleoptera</taxon>
        <taxon>Polyphaga</taxon>
        <taxon>Elateriformia</taxon>
        <taxon>Elateroidea</taxon>
        <taxon>Lampyridae</taxon>
        <taxon>Lampyrinae</taxon>
        <taxon>Photinus</taxon>
    </lineage>
</organism>
<reference evidence="5 6" key="1">
    <citation type="journal article" date="2018" name="Elife">
        <title>Firefly genomes illuminate parallel origins of bioluminescence in beetles.</title>
        <authorList>
            <person name="Fallon T.R."/>
            <person name="Lower S.E."/>
            <person name="Chang C.H."/>
            <person name="Bessho-Uehara M."/>
            <person name="Martin G.J."/>
            <person name="Bewick A.J."/>
            <person name="Behringer M."/>
            <person name="Debat H.J."/>
            <person name="Wong I."/>
            <person name="Day J.C."/>
            <person name="Suvorov A."/>
            <person name="Silva C.J."/>
            <person name="Stanger-Hall K.F."/>
            <person name="Hall D.W."/>
            <person name="Schmitz R.J."/>
            <person name="Nelson D.R."/>
            <person name="Lewis S.M."/>
            <person name="Shigenobu S."/>
            <person name="Bybee S.M."/>
            <person name="Larracuente A.M."/>
            <person name="Oba Y."/>
            <person name="Weng J.K."/>
        </authorList>
    </citation>
    <scope>NUCLEOTIDE SEQUENCE [LARGE SCALE GENOMIC DNA]</scope>
    <source>
        <strain evidence="5">1611_PpyrPB1</strain>
        <tissue evidence="5">Whole body</tissue>
    </source>
</reference>
<dbReference type="Pfam" id="PF00589">
    <property type="entry name" value="Phage_integrase"/>
    <property type="match status" value="1"/>
</dbReference>
<name>A0A5N4B7D2_PHOPY</name>
<evidence type="ECO:0000256" key="2">
    <source>
        <dbReference type="PROSITE-ProRule" id="PRU01263"/>
    </source>
</evidence>
<dbReference type="GO" id="GO:0003677">
    <property type="term" value="F:DNA binding"/>
    <property type="evidence" value="ECO:0007669"/>
    <property type="project" value="InterPro"/>
</dbReference>
<dbReference type="InterPro" id="IPR011010">
    <property type="entry name" value="DNA_brk_join_enz"/>
</dbReference>
<dbReference type="EMBL" id="VVIM01000001">
    <property type="protein sequence ID" value="KAB0805486.1"/>
    <property type="molecule type" value="Genomic_DNA"/>
</dbReference>
<dbReference type="PROSITE" id="PS51915">
    <property type="entry name" value="ZAD"/>
    <property type="match status" value="1"/>
</dbReference>
<feature type="binding site" evidence="2">
    <location>
        <position position="8"/>
    </location>
    <ligand>
        <name>Zn(2+)</name>
        <dbReference type="ChEBI" id="CHEBI:29105"/>
    </ligand>
</feature>
<dbReference type="GO" id="GO:0015074">
    <property type="term" value="P:DNA integration"/>
    <property type="evidence" value="ECO:0007669"/>
    <property type="project" value="InterPro"/>
</dbReference>
<keyword evidence="2" id="KW-0863">Zinc-finger</keyword>
<protein>
    <recommendedName>
        <fullName evidence="4">ZAD domain-containing protein</fullName>
    </recommendedName>
</protein>
<keyword evidence="2" id="KW-0479">Metal-binding</keyword>
<evidence type="ECO:0000259" key="4">
    <source>
        <dbReference type="PROSITE" id="PS51915"/>
    </source>
</evidence>
<keyword evidence="1" id="KW-0233">DNA recombination</keyword>
<proteinExistence type="predicted"/>
<feature type="compositionally biased region" description="Basic and acidic residues" evidence="3">
    <location>
        <begin position="441"/>
        <end position="459"/>
    </location>
</feature>
<feature type="domain" description="ZAD" evidence="4">
    <location>
        <begin position="6"/>
        <end position="75"/>
    </location>
</feature>
<dbReference type="GO" id="GO:0006310">
    <property type="term" value="P:DNA recombination"/>
    <property type="evidence" value="ECO:0007669"/>
    <property type="project" value="UniProtKB-KW"/>
</dbReference>
<comment type="caution">
    <text evidence="5">The sequence shown here is derived from an EMBL/GenBank/DDBJ whole genome shotgun (WGS) entry which is preliminary data.</text>
</comment>
<dbReference type="InterPro" id="IPR013762">
    <property type="entry name" value="Integrase-like_cat_sf"/>
</dbReference>
<dbReference type="InParanoid" id="A0A5N4B7D2"/>
<dbReference type="GO" id="GO:0005634">
    <property type="term" value="C:nucleus"/>
    <property type="evidence" value="ECO:0007669"/>
    <property type="project" value="InterPro"/>
</dbReference>
<sequence>MHYLIDFCRFCLTFDGDFHNMSLGDILEKANTCIGDFEFYRSLPNLICTGCLETLDKFFDFRNRCLQSELVVHRYVQVLTQNTLTNAFVNKKLGPRLTRSFEGGRISEESVEKVSFSEDCNELKINSIRGFRDFEHTEDFQQIGLEKVGNCDAALPLVESCSFETLSESAKVSAEHWRDKLSEPALPSFGPCSFVKLSEPVPPLLKPCSFDEPAPSLIEPCSFEKPPEPTYAFNHQSGDQTSIINESIKENNDGLLLSNTSKEIISEATDNNIAPNEETVLQEEIISSKVDDCVPNFDNNTPQIKIEQDSSDDKIILSGNCQKYNSIVEKDQANLPTSNNRGIVFQISNTSILAKRLLDGKKLKTHLSPKGKALSASNPVKRIKVDLQENDTHKFQLKTYSSPKRKLLSVSNPVKRIRVDLSEASKTDKSQSNIIVDVPQENDKNKADKSPDLNKKSETFQDNFIESTKRPPRHSPMCAMTNPRKSDSNKISDSAHSMCITKCETKSQCNDEASSATDFENAISLHHILSTALTAPLIETETNYKPPVCLNTTEQKSKQIVKDNPAVLPIVKTKDSSTLTVKDSSAVLPILPPKVIVKGTPVMKRKLIKTIPIKTTDCKATLITNKGHKILLSMGHNCGTQQGPKQTAINLSPAQNGSKNSSPVFLNGIPVSTSRVIMVKTHEWNLMKSNSQQNSSIQVPALRLLNSITNESIPTVQDHIRVTADTHNTVYKLNQSSLLRNKPITLMPQKVSATQDTHTNITTSIGPSSTGYVGKSINPLPSIMPTDTTALAYTLSNKPIISVPVQISVAQNTTNTSASPLRIDCMTNPISPVTLAGTVVTSTDVSSYKQSNNEPIIPVSNQISVTQDICNTISSVKLLNPISSKPIPAVSVTTDSVSNTFRKKADDEDAETPRTLDGQHMNLDLLPAKSRELYENNYLRFMNWRKSQNVDTFSENILIKYLTELSATVKPSTLWSHYSMLKATLHIKHGVNIKSYSKLTLFLKNKSCGYQPKTSKTLTKEQISKFLEEAPDHKYLMTKVCLMLGVAGGLRREQLVRIQFEDVTELNTGLLVKVYDSVTKRHKTFKVSGDKCLQLYRKYTSLRPPNMPTDRFFIKYRNGKCHRQVVGIHKIAAIAQEVARYLRLPDLKDYTGHCLKKTSTEMLVNAGMDRRGLRRRGKTQISISTASTEFKPSNIVSNEPTVLVTHQISMPTDDDRAYSLHIPESVTKEEVELDDLDCILDGKLDFSNETVPTDTDIQIFKTDDW</sequence>
<dbReference type="InterPro" id="IPR002104">
    <property type="entry name" value="Integrase_catalytic"/>
</dbReference>
<feature type="binding site" evidence="2">
    <location>
        <position position="48"/>
    </location>
    <ligand>
        <name>Zn(2+)</name>
        <dbReference type="ChEBI" id="CHEBI:29105"/>
    </ligand>
</feature>
<dbReference type="Gene3D" id="1.10.443.10">
    <property type="entry name" value="Intergrase catalytic core"/>
    <property type="match status" value="1"/>
</dbReference>
<dbReference type="InterPro" id="IPR012934">
    <property type="entry name" value="Znf_AD"/>
</dbReference>
<dbReference type="SMART" id="SM00868">
    <property type="entry name" value="zf-AD"/>
    <property type="match status" value="1"/>
</dbReference>
<dbReference type="Proteomes" id="UP000327044">
    <property type="component" value="Unassembled WGS sequence"/>
</dbReference>
<dbReference type="GO" id="GO:0008270">
    <property type="term" value="F:zinc ion binding"/>
    <property type="evidence" value="ECO:0007669"/>
    <property type="project" value="UniProtKB-UniRule"/>
</dbReference>
<feature type="region of interest" description="Disordered" evidence="3">
    <location>
        <begin position="421"/>
        <end position="492"/>
    </location>
</feature>